<reference evidence="2" key="1">
    <citation type="submission" date="2020-08" db="EMBL/GenBank/DDBJ databases">
        <title>Genome sequencing and assembly of the red palm weevil Rhynchophorus ferrugineus.</title>
        <authorList>
            <person name="Dias G.B."/>
            <person name="Bergman C.M."/>
            <person name="Manee M."/>
        </authorList>
    </citation>
    <scope>NUCLEOTIDE SEQUENCE</scope>
    <source>
        <strain evidence="2">AA-2017</strain>
        <tissue evidence="2">Whole larva</tissue>
    </source>
</reference>
<accession>A0A834IPU5</accession>
<dbReference type="InterPro" id="IPR031941">
    <property type="entry name" value="DUF4773"/>
</dbReference>
<proteinExistence type="predicted"/>
<dbReference type="OrthoDB" id="5952164at2759"/>
<dbReference type="PANTHER" id="PTHR36299:SF1">
    <property type="entry name" value="DUF4773 DOMAIN-CONTAINING PROTEIN"/>
    <property type="match status" value="1"/>
</dbReference>
<keyword evidence="3" id="KW-1185">Reference proteome</keyword>
<feature type="domain" description="DUF4773" evidence="1">
    <location>
        <begin position="71"/>
        <end position="190"/>
    </location>
</feature>
<dbReference type="Pfam" id="PF15998">
    <property type="entry name" value="DUF4773"/>
    <property type="match status" value="1"/>
</dbReference>
<evidence type="ECO:0000313" key="2">
    <source>
        <dbReference type="EMBL" id="KAF7283701.1"/>
    </source>
</evidence>
<evidence type="ECO:0000313" key="3">
    <source>
        <dbReference type="Proteomes" id="UP000625711"/>
    </source>
</evidence>
<comment type="caution">
    <text evidence="2">The sequence shown here is derived from an EMBL/GenBank/DDBJ whole genome shotgun (WGS) entry which is preliminary data.</text>
</comment>
<dbReference type="EMBL" id="JAACXV010000090">
    <property type="protein sequence ID" value="KAF7283701.1"/>
    <property type="molecule type" value="Genomic_DNA"/>
</dbReference>
<feature type="non-terminal residue" evidence="2">
    <location>
        <position position="1"/>
    </location>
</feature>
<organism evidence="2 3">
    <name type="scientific">Rhynchophorus ferrugineus</name>
    <name type="common">Red palm weevil</name>
    <name type="synonym">Curculio ferrugineus</name>
    <dbReference type="NCBI Taxonomy" id="354439"/>
    <lineage>
        <taxon>Eukaryota</taxon>
        <taxon>Metazoa</taxon>
        <taxon>Ecdysozoa</taxon>
        <taxon>Arthropoda</taxon>
        <taxon>Hexapoda</taxon>
        <taxon>Insecta</taxon>
        <taxon>Pterygota</taxon>
        <taxon>Neoptera</taxon>
        <taxon>Endopterygota</taxon>
        <taxon>Coleoptera</taxon>
        <taxon>Polyphaga</taxon>
        <taxon>Cucujiformia</taxon>
        <taxon>Curculionidae</taxon>
        <taxon>Dryophthorinae</taxon>
        <taxon>Rhynchophorus</taxon>
    </lineage>
</organism>
<sequence length="231" mass="25752">SDTSPMPNIYYEPKSGIPFRLSSIENVLVNGKMNETENQSPYVKSNGLKLGAGILSNTPILRRVAYRSNGCTCQWFTCGCCLGINLNQFQFNREGCMNFTYAPLKFAVTMDMIFDGNSVFSYTFSARNPPPLCIPVAIPYVPLQVETCAKLYDIHTPGQNLHMCFDFETRIEKATILVLHFDCMRMGNDGLAFIKPGDTGPLPPSLTTTPTSQLDSDVYDQVTEIKKTIEE</sequence>
<dbReference type="Proteomes" id="UP000625711">
    <property type="component" value="Unassembled WGS sequence"/>
</dbReference>
<evidence type="ECO:0000259" key="1">
    <source>
        <dbReference type="Pfam" id="PF15998"/>
    </source>
</evidence>
<gene>
    <name evidence="2" type="ORF">GWI33_023121</name>
</gene>
<name>A0A834IPU5_RHYFE</name>
<dbReference type="AlphaFoldDB" id="A0A834IPU5"/>
<dbReference type="PANTHER" id="PTHR36299">
    <property type="entry name" value="AGAP008005-PA"/>
    <property type="match status" value="1"/>
</dbReference>
<protein>
    <recommendedName>
        <fullName evidence="1">DUF4773 domain-containing protein</fullName>
    </recommendedName>
</protein>